<accession>A0ACC2NBB4</accession>
<comment type="caution">
    <text evidence="1">The sequence shown here is derived from an EMBL/GenBank/DDBJ whole genome shotgun (WGS) entry which is preliminary data.</text>
</comment>
<reference evidence="1" key="1">
    <citation type="submission" date="2023-04" db="EMBL/GenBank/DDBJ databases">
        <title>A chromosome-level genome assembly of the parasitoid wasp Eretmocerus hayati.</title>
        <authorList>
            <person name="Zhong Y."/>
            <person name="Liu S."/>
            <person name="Liu Y."/>
        </authorList>
    </citation>
    <scope>NUCLEOTIDE SEQUENCE</scope>
    <source>
        <strain evidence="1">ZJU_SS_LIU_2023</strain>
    </source>
</reference>
<dbReference type="EMBL" id="CM056744">
    <property type="protein sequence ID" value="KAJ8668043.1"/>
    <property type="molecule type" value="Genomic_DNA"/>
</dbReference>
<name>A0ACC2NBB4_9HYME</name>
<proteinExistence type="predicted"/>
<evidence type="ECO:0000313" key="1">
    <source>
        <dbReference type="EMBL" id="KAJ8668043.1"/>
    </source>
</evidence>
<sequence>MLYVYVSDDEWTAVNNASNVNEPNTFEDFVDIHVEVAVTGLLTDDEIIKSCSFFNTDDDQGTSDEDESNLENNATGAQARKLPTAPLLYWMQNSMQSRLSQEVFQ</sequence>
<evidence type="ECO:0000313" key="2">
    <source>
        <dbReference type="Proteomes" id="UP001239111"/>
    </source>
</evidence>
<gene>
    <name evidence="1" type="ORF">QAD02_009706</name>
</gene>
<protein>
    <submittedName>
        <fullName evidence="1">Uncharacterized protein</fullName>
    </submittedName>
</protein>
<dbReference type="Proteomes" id="UP001239111">
    <property type="component" value="Chromosome 4"/>
</dbReference>
<organism evidence="1 2">
    <name type="scientific">Eretmocerus hayati</name>
    <dbReference type="NCBI Taxonomy" id="131215"/>
    <lineage>
        <taxon>Eukaryota</taxon>
        <taxon>Metazoa</taxon>
        <taxon>Ecdysozoa</taxon>
        <taxon>Arthropoda</taxon>
        <taxon>Hexapoda</taxon>
        <taxon>Insecta</taxon>
        <taxon>Pterygota</taxon>
        <taxon>Neoptera</taxon>
        <taxon>Endopterygota</taxon>
        <taxon>Hymenoptera</taxon>
        <taxon>Apocrita</taxon>
        <taxon>Proctotrupomorpha</taxon>
        <taxon>Chalcidoidea</taxon>
        <taxon>Aphelinidae</taxon>
        <taxon>Aphelininae</taxon>
        <taxon>Eretmocerus</taxon>
    </lineage>
</organism>
<keyword evidence="2" id="KW-1185">Reference proteome</keyword>